<feature type="signal peptide" evidence="1">
    <location>
        <begin position="1"/>
        <end position="30"/>
    </location>
</feature>
<evidence type="ECO:0008006" key="4">
    <source>
        <dbReference type="Google" id="ProtNLM"/>
    </source>
</evidence>
<dbReference type="OrthoDB" id="7000272at2"/>
<dbReference type="InterPro" id="IPR010727">
    <property type="entry name" value="DUF1302"/>
</dbReference>
<keyword evidence="3" id="KW-1185">Reference proteome</keyword>
<keyword evidence="1" id="KW-0732">Signal</keyword>
<evidence type="ECO:0000256" key="1">
    <source>
        <dbReference type="SAM" id="SignalP"/>
    </source>
</evidence>
<dbReference type="Proteomes" id="UP000037600">
    <property type="component" value="Unassembled WGS sequence"/>
</dbReference>
<dbReference type="Pfam" id="PF06980">
    <property type="entry name" value="DUF1302"/>
    <property type="match status" value="1"/>
</dbReference>
<comment type="caution">
    <text evidence="2">The sequence shown here is derived from an EMBL/GenBank/DDBJ whole genome shotgun (WGS) entry which is preliminary data.</text>
</comment>
<dbReference type="STRING" id="1513271.XM47_12115"/>
<proteinExistence type="predicted"/>
<organism evidence="2 3">
    <name type="scientific">Catenovulum maritimum</name>
    <dbReference type="NCBI Taxonomy" id="1513271"/>
    <lineage>
        <taxon>Bacteria</taxon>
        <taxon>Pseudomonadati</taxon>
        <taxon>Pseudomonadota</taxon>
        <taxon>Gammaproteobacteria</taxon>
        <taxon>Alteromonadales</taxon>
        <taxon>Alteromonadaceae</taxon>
        <taxon>Catenovulum</taxon>
    </lineage>
</organism>
<gene>
    <name evidence="2" type="ORF">XM47_12115</name>
</gene>
<dbReference type="EMBL" id="LAZL01000020">
    <property type="protein sequence ID" value="KMT64794.1"/>
    <property type="molecule type" value="Genomic_DNA"/>
</dbReference>
<protein>
    <recommendedName>
        <fullName evidence="4">DUF1302 domain-containing protein</fullName>
    </recommendedName>
</protein>
<accession>A0A0J8GU01</accession>
<name>A0A0J8GU01_9ALTE</name>
<feature type="chain" id="PRO_5005298537" description="DUF1302 domain-containing protein" evidence="1">
    <location>
        <begin position="31"/>
        <end position="705"/>
    </location>
</feature>
<sequence length="705" mass="77445">MFCFRQGITNKGFILLASVVTSSSMSLAHAAEFELGDFTINFDSSFTAGASYRVESRDQNLVGKNNNPELLWVDGPNKYNAVIPSLIRYSNSEVWAQQGSYSANGDLSNLNYDAGDAFSKIISGTHELDINAGDWGFFSRFMYFYDQAANNHKGWQNPLTGKTYDLCKDPEAKARVCQDFRVLDAFLYGNFNFGDTPVSVRLGDQVVSWGESSLISHGINAINPVDIARLKAPGAELKEAFIPVGMLWTSIGLTENVSLDMFYQYDWQKTILPAPGSYFSTNDFAGDGGYQNNIQIGFTQHPDMNAEYVSNEINTWVKASLAENAATMQGILAQLATASSAQEQAQLAQGFYQITAPYFTYGTKTSLRAKSSQDVIPKDSGQYGLKLTIYSADLNDSEFGLYYLNYHSRRPVISGTASNFEIPSIAADVGYILANDITPDNIYNLGAFTTGYLEYVEDIKLYGLSFNTSLNETAIAGEIAYRQDEPLQVDDVELIYAGMPNQLANANLRPEFNELSQIKGVASGGTAKGYILSDTVQAQASITQLFGPKLGADSIAVLVEAGVVQILDMPDSDVMRLNGPGTARGGVLPQGELFQKALSNGAETTQFPSESAWGYKALIKLTYNNIFSGVNFNPRIVFSHDVNGTTPDPMYLFVEDRKSAAINLNFDYLNSISFDFGYNVFWDGVGNSNVFEDRDYVTFSIKYSL</sequence>
<reference evidence="2 3" key="1">
    <citation type="submission" date="2015-04" db="EMBL/GenBank/DDBJ databases">
        <title>Draft Genome Sequence of the Novel Agar-Digesting Marine Bacterium Q1.</title>
        <authorList>
            <person name="Li Y."/>
            <person name="Li D."/>
            <person name="Chen G."/>
            <person name="Du Z."/>
        </authorList>
    </citation>
    <scope>NUCLEOTIDE SEQUENCE [LARGE SCALE GENOMIC DNA]</scope>
    <source>
        <strain evidence="2 3">Q1</strain>
    </source>
</reference>
<evidence type="ECO:0000313" key="3">
    <source>
        <dbReference type="Proteomes" id="UP000037600"/>
    </source>
</evidence>
<dbReference type="RefSeq" id="WP_048692840.1">
    <property type="nucleotide sequence ID" value="NZ_KQ130493.1"/>
</dbReference>
<dbReference type="PATRIC" id="fig|1513271.3.peg.2466"/>
<dbReference type="AlphaFoldDB" id="A0A0J8GU01"/>
<evidence type="ECO:0000313" key="2">
    <source>
        <dbReference type="EMBL" id="KMT64794.1"/>
    </source>
</evidence>